<dbReference type="RefSeq" id="WP_189067808.1">
    <property type="nucleotide sequence ID" value="NZ_BMPE01000001.1"/>
</dbReference>
<protein>
    <recommendedName>
        <fullName evidence="3">DUF4034 domain-containing protein</fullName>
    </recommendedName>
</protein>
<sequence>MNAPDLLKLLRERDIEPLHAHLTDLQTQFEAAQINESDLLQAFRAFQTSDLTLGEGFQQWTEAHPGAYAPQAALAGWFLGRAWEARGQHTSVHVSDQGRRAMDHFLEQADGCARHAATLTANPLAAWNVVAGVANTRGCQLELTGVQAQQYPDWFTHALTDNPGSLHLRRVMLLNLRTEWGGSEEHMLTFVRQQQDAGLLGQTDMQRLWAEFHGHVSHHAMSFARDPDRAIERASLAADLHPPKAEQLFIALTNAASPGPARLAALRRFLLAAEQNRTVTFSGNFFWSLAKAGSWIQPELPLLRALMVRELNRGDTDSAMWIARLRRKHPTWNLPDPLPALRVARDQGHTEAAEEIVYATGALTPDIEPRGDILKAADLFSGDMSWYVYQDFTAYQQQFGLAERQRFKYLHRAADGGNNEARVELAQQLRAGAVELGGDGVLRPVNTAPLQSSLNYARYLLERAAAADHEPARRLLHETAAQEWNADRATRLAPTMDTSEPVRRNRWAWWWKVTLVLAGLRLVAALFGHH</sequence>
<gene>
    <name evidence="1" type="ORF">GCM10010844_10030</name>
</gene>
<dbReference type="EMBL" id="BMPE01000001">
    <property type="protein sequence ID" value="GGK93555.1"/>
    <property type="molecule type" value="Genomic_DNA"/>
</dbReference>
<comment type="caution">
    <text evidence="1">The sequence shown here is derived from an EMBL/GenBank/DDBJ whole genome shotgun (WGS) entry which is preliminary data.</text>
</comment>
<dbReference type="Proteomes" id="UP000604341">
    <property type="component" value="Unassembled WGS sequence"/>
</dbReference>
<evidence type="ECO:0000313" key="1">
    <source>
        <dbReference type="EMBL" id="GGK93555.1"/>
    </source>
</evidence>
<proteinExistence type="predicted"/>
<keyword evidence="2" id="KW-1185">Reference proteome</keyword>
<reference evidence="2" key="1">
    <citation type="journal article" date="2019" name="Int. J. Syst. Evol. Microbiol.">
        <title>The Global Catalogue of Microorganisms (GCM) 10K type strain sequencing project: providing services to taxonomists for standard genome sequencing and annotation.</title>
        <authorList>
            <consortium name="The Broad Institute Genomics Platform"/>
            <consortium name="The Broad Institute Genome Sequencing Center for Infectious Disease"/>
            <person name="Wu L."/>
            <person name="Ma J."/>
        </authorList>
    </citation>
    <scope>NUCLEOTIDE SEQUENCE [LARGE SCALE GENOMIC DNA]</scope>
    <source>
        <strain evidence="2">JCM 19173</strain>
    </source>
</reference>
<organism evidence="1 2">
    <name type="scientific">Deinococcus radiotolerans</name>
    <dbReference type="NCBI Taxonomy" id="1309407"/>
    <lineage>
        <taxon>Bacteria</taxon>
        <taxon>Thermotogati</taxon>
        <taxon>Deinococcota</taxon>
        <taxon>Deinococci</taxon>
        <taxon>Deinococcales</taxon>
        <taxon>Deinococcaceae</taxon>
        <taxon>Deinococcus</taxon>
    </lineage>
</organism>
<accession>A0ABQ2FFK3</accession>
<name>A0ABQ2FFK3_9DEIO</name>
<evidence type="ECO:0000313" key="2">
    <source>
        <dbReference type="Proteomes" id="UP000604341"/>
    </source>
</evidence>
<evidence type="ECO:0008006" key="3">
    <source>
        <dbReference type="Google" id="ProtNLM"/>
    </source>
</evidence>